<evidence type="ECO:0008006" key="3">
    <source>
        <dbReference type="Google" id="ProtNLM"/>
    </source>
</evidence>
<sequence length="166" mass="18341">MDFGTRQVTIGGLVRAQLQHRLVRTGVQLNEYAKMLLAHRVFDEIVPVQELTVVSRNLQQLDLDAGATLPQIFDRAISHGLQLCSPITGPYLRLAYLTQGTSSDSVLSAGKSPVDSLTIASSALGDEEFPRGFYLRVVDGVPWLRGYRCDDTHGFSLDDTFIFQLS</sequence>
<protein>
    <recommendedName>
        <fullName evidence="3">Helicase</fullName>
    </recommendedName>
</protein>
<gene>
    <name evidence="1" type="ORF">D3791_12285</name>
</gene>
<dbReference type="EMBL" id="CP032549">
    <property type="protein sequence ID" value="QIV87816.1"/>
    <property type="molecule type" value="Genomic_DNA"/>
</dbReference>
<organism evidence="1 2">
    <name type="scientific">Glutamicibacter mishrai</name>
    <dbReference type="NCBI Taxonomy" id="1775880"/>
    <lineage>
        <taxon>Bacteria</taxon>
        <taxon>Bacillati</taxon>
        <taxon>Actinomycetota</taxon>
        <taxon>Actinomycetes</taxon>
        <taxon>Micrococcales</taxon>
        <taxon>Micrococcaceae</taxon>
        <taxon>Glutamicibacter</taxon>
    </lineage>
</organism>
<evidence type="ECO:0000313" key="2">
    <source>
        <dbReference type="Proteomes" id="UP000502331"/>
    </source>
</evidence>
<dbReference type="AlphaFoldDB" id="A0A6H0SL11"/>
<name>A0A6H0SL11_9MICC</name>
<proteinExistence type="predicted"/>
<evidence type="ECO:0000313" key="1">
    <source>
        <dbReference type="EMBL" id="QIV87816.1"/>
    </source>
</evidence>
<dbReference type="RefSeq" id="WP_172512384.1">
    <property type="nucleotide sequence ID" value="NZ_CP032549.1"/>
</dbReference>
<dbReference type="Proteomes" id="UP000502331">
    <property type="component" value="Chromosome"/>
</dbReference>
<accession>A0A6H0SL11</accession>
<reference evidence="1 2" key="1">
    <citation type="submission" date="2018-09" db="EMBL/GenBank/DDBJ databases">
        <title>Glutamicibacter mishrai S5-52T (LMG 29155T = KCTC 39846T).</title>
        <authorList>
            <person name="Das S.K."/>
        </authorList>
    </citation>
    <scope>NUCLEOTIDE SEQUENCE [LARGE SCALE GENOMIC DNA]</scope>
    <source>
        <strain evidence="1 2">S5-52</strain>
    </source>
</reference>
<keyword evidence="2" id="KW-1185">Reference proteome</keyword>